<reference evidence="2" key="1">
    <citation type="submission" date="2016-10" db="EMBL/GenBank/DDBJ databases">
        <authorList>
            <person name="Varghese N."/>
            <person name="Submissions S."/>
        </authorList>
    </citation>
    <scope>NUCLEOTIDE SEQUENCE [LARGE SCALE GENOMIC DNA]</scope>
    <source>
        <strain evidence="2">Nm76</strain>
    </source>
</reference>
<dbReference type="EMBL" id="FODO01000018">
    <property type="protein sequence ID" value="SEO76972.1"/>
    <property type="molecule type" value="Genomic_DNA"/>
</dbReference>
<evidence type="ECO:0000313" key="2">
    <source>
        <dbReference type="Proteomes" id="UP000198814"/>
    </source>
</evidence>
<protein>
    <submittedName>
        <fullName evidence="1">Uncharacterized protein</fullName>
    </submittedName>
</protein>
<gene>
    <name evidence="1" type="ORF">SAMN05216333_11835</name>
</gene>
<sequence>MIVQSAVAAESPTTCSAITSSIALIVIAKIMLTAICRAEWNILDCLLAFEAFLRLTTRYSTRLIFANACWSL</sequence>
<dbReference type="Proteomes" id="UP000198814">
    <property type="component" value="Unassembled WGS sequence"/>
</dbReference>
<keyword evidence="2" id="KW-1185">Reference proteome</keyword>
<proteinExistence type="predicted"/>
<accession>A0A1H8SE83</accession>
<evidence type="ECO:0000313" key="1">
    <source>
        <dbReference type="EMBL" id="SEO76972.1"/>
    </source>
</evidence>
<name>A0A1H8SE83_9PROT</name>
<organism evidence="1 2">
    <name type="scientific">Nitrosomonas oligotropha</name>
    <dbReference type="NCBI Taxonomy" id="42354"/>
    <lineage>
        <taxon>Bacteria</taxon>
        <taxon>Pseudomonadati</taxon>
        <taxon>Pseudomonadota</taxon>
        <taxon>Betaproteobacteria</taxon>
        <taxon>Nitrosomonadales</taxon>
        <taxon>Nitrosomonadaceae</taxon>
        <taxon>Nitrosomonas</taxon>
    </lineage>
</organism>
<dbReference type="RefSeq" id="WP_090320454.1">
    <property type="nucleotide sequence ID" value="NZ_FNOE01000019.1"/>
</dbReference>
<dbReference type="AlphaFoldDB" id="A0A1H8SE83"/>
<dbReference type="STRING" id="42354.SAMN05216333_11835"/>